<evidence type="ECO:0000256" key="8">
    <source>
        <dbReference type="HAMAP-Rule" id="MF_00912"/>
    </source>
</evidence>
<sequence>MKMAKGKIVSIEDRIPKLKQQRKKRANRRFVFYITFFFVLIAIILYFQSPLSKVSSIEVSGNRFISTEQIISLSGLSTSDNFWKVEKGKVSTLIENHDEVKKAIVDKQFINSVKILIEEYQRTAYLLHEGQFHPILETGEVLAPLEDAYIPSGAPILMNWEPSEALQEMAAELRKVPPSIQNHISEIHHTPTESDPLHVTLYMNDGREVSVTIRDFAEKMTAYPAIASRLKPEQQGVIHLEVGAYFKSYQIEQDIEGETSDEDER</sequence>
<proteinExistence type="inferred from homology"/>
<feature type="domain" description="POTRA" evidence="9">
    <location>
        <begin position="52"/>
        <end position="120"/>
    </location>
</feature>
<evidence type="ECO:0000256" key="7">
    <source>
        <dbReference type="ARBA" id="ARBA00023306"/>
    </source>
</evidence>
<evidence type="ECO:0000256" key="5">
    <source>
        <dbReference type="ARBA" id="ARBA00022989"/>
    </source>
</evidence>
<dbReference type="Pfam" id="PF03799">
    <property type="entry name" value="FtsQ_DivIB_C"/>
    <property type="match status" value="1"/>
</dbReference>
<evidence type="ECO:0000256" key="1">
    <source>
        <dbReference type="ARBA" id="ARBA00004370"/>
    </source>
</evidence>
<evidence type="ECO:0000256" key="6">
    <source>
        <dbReference type="ARBA" id="ARBA00023136"/>
    </source>
</evidence>
<evidence type="ECO:0000256" key="3">
    <source>
        <dbReference type="ARBA" id="ARBA00022618"/>
    </source>
</evidence>
<dbReference type="GO" id="GO:0005886">
    <property type="term" value="C:plasma membrane"/>
    <property type="evidence" value="ECO:0007669"/>
    <property type="project" value="UniProtKB-SubCell"/>
</dbReference>
<dbReference type="InterPro" id="IPR013685">
    <property type="entry name" value="POTRA_FtsQ_type"/>
</dbReference>
<dbReference type="InterPro" id="IPR050487">
    <property type="entry name" value="FtsQ_DivIB"/>
</dbReference>
<evidence type="ECO:0000256" key="4">
    <source>
        <dbReference type="ARBA" id="ARBA00022692"/>
    </source>
</evidence>
<keyword evidence="2 8" id="KW-1003">Cell membrane</keyword>
<feature type="transmembrane region" description="Helical" evidence="8">
    <location>
        <begin position="30"/>
        <end position="47"/>
    </location>
</feature>
<protein>
    <recommendedName>
        <fullName evidence="8">Cell division protein DivIB</fullName>
    </recommendedName>
</protein>
<comment type="subcellular location">
    <subcellularLocation>
        <location evidence="8">Cell membrane</location>
        <topology evidence="8">Single-pass type II membrane protein</topology>
    </subcellularLocation>
    <subcellularLocation>
        <location evidence="1">Membrane</location>
    </subcellularLocation>
    <text evidence="8">Localizes to the division septum.</text>
</comment>
<comment type="function">
    <text evidence="8">Cell division protein that may be involved in stabilizing or promoting the assembly of the division complex.</text>
</comment>
<comment type="similarity">
    <text evidence="8">Belongs to the FtsQ/DivIB family. DivIB subfamily.</text>
</comment>
<evidence type="ECO:0000313" key="10">
    <source>
        <dbReference type="EMBL" id="OEH91171.1"/>
    </source>
</evidence>
<dbReference type="InterPro" id="IPR034746">
    <property type="entry name" value="POTRA"/>
</dbReference>
<dbReference type="PROSITE" id="PS51779">
    <property type="entry name" value="POTRA"/>
    <property type="match status" value="1"/>
</dbReference>
<organism evidence="10 11">
    <name type="scientific">Bacillus solimangrovi</name>
    <dbReference type="NCBI Taxonomy" id="1305675"/>
    <lineage>
        <taxon>Bacteria</taxon>
        <taxon>Bacillati</taxon>
        <taxon>Bacillota</taxon>
        <taxon>Bacilli</taxon>
        <taxon>Bacillales</taxon>
        <taxon>Bacillaceae</taxon>
        <taxon>Bacillus</taxon>
    </lineage>
</organism>
<dbReference type="Gene3D" id="3.40.50.10960">
    <property type="match status" value="1"/>
</dbReference>
<name>A0A1E5LAT6_9BACI</name>
<evidence type="ECO:0000256" key="2">
    <source>
        <dbReference type="ARBA" id="ARBA00022475"/>
    </source>
</evidence>
<reference evidence="10 11" key="1">
    <citation type="submission" date="2016-08" db="EMBL/GenBank/DDBJ databases">
        <title>Genome of Bacillus solimangrovi GH2-4.</title>
        <authorList>
            <person name="Lim S."/>
            <person name="Kim B.-C."/>
        </authorList>
    </citation>
    <scope>NUCLEOTIDE SEQUENCE [LARGE SCALE GENOMIC DNA]</scope>
    <source>
        <strain evidence="10 11">GH2-4</strain>
    </source>
</reference>
<keyword evidence="3 8" id="KW-0132">Cell division</keyword>
<dbReference type="Proteomes" id="UP000095209">
    <property type="component" value="Unassembled WGS sequence"/>
</dbReference>
<keyword evidence="6 8" id="KW-0472">Membrane</keyword>
<dbReference type="InterPro" id="IPR026580">
    <property type="entry name" value="DivIB"/>
</dbReference>
<dbReference type="GO" id="GO:0032153">
    <property type="term" value="C:cell division site"/>
    <property type="evidence" value="ECO:0007669"/>
    <property type="project" value="UniProtKB-UniRule"/>
</dbReference>
<dbReference type="PANTHER" id="PTHR37820:SF1">
    <property type="entry name" value="CELL DIVISION PROTEIN FTSQ"/>
    <property type="match status" value="1"/>
</dbReference>
<dbReference type="STRING" id="1305675.BFG57_06020"/>
<comment type="caution">
    <text evidence="10">The sequence shown here is derived from an EMBL/GenBank/DDBJ whole genome shotgun (WGS) entry which is preliminary data.</text>
</comment>
<keyword evidence="7 8" id="KW-0131">Cell cycle</keyword>
<dbReference type="InterPro" id="IPR005548">
    <property type="entry name" value="Cell_div_FtsQ/DivIB_C"/>
</dbReference>
<dbReference type="HAMAP" id="MF_00912">
    <property type="entry name" value="DivIB"/>
    <property type="match status" value="1"/>
</dbReference>
<keyword evidence="5 8" id="KW-1133">Transmembrane helix</keyword>
<evidence type="ECO:0000313" key="11">
    <source>
        <dbReference type="Proteomes" id="UP000095209"/>
    </source>
</evidence>
<keyword evidence="11" id="KW-1185">Reference proteome</keyword>
<accession>A0A1E5LAT6</accession>
<dbReference type="PANTHER" id="PTHR37820">
    <property type="entry name" value="CELL DIVISION PROTEIN DIVIB"/>
    <property type="match status" value="1"/>
</dbReference>
<gene>
    <name evidence="8" type="primary">divIB</name>
    <name evidence="10" type="ORF">BFG57_06020</name>
</gene>
<dbReference type="Gene3D" id="3.10.20.310">
    <property type="entry name" value="membrane protein fhac"/>
    <property type="match status" value="1"/>
</dbReference>
<dbReference type="EMBL" id="MJEH01000063">
    <property type="protein sequence ID" value="OEH91171.1"/>
    <property type="molecule type" value="Genomic_DNA"/>
</dbReference>
<dbReference type="Pfam" id="PF08478">
    <property type="entry name" value="POTRA_1"/>
    <property type="match status" value="1"/>
</dbReference>
<evidence type="ECO:0000259" key="9">
    <source>
        <dbReference type="PROSITE" id="PS51779"/>
    </source>
</evidence>
<dbReference type="AlphaFoldDB" id="A0A1E5LAT6"/>
<keyword evidence="4 8" id="KW-0812">Transmembrane</keyword>
<dbReference type="GO" id="GO:0043093">
    <property type="term" value="P:FtsZ-dependent cytokinesis"/>
    <property type="evidence" value="ECO:0007669"/>
    <property type="project" value="UniProtKB-UniRule"/>
</dbReference>